<dbReference type="RefSeq" id="WP_261292914.1">
    <property type="nucleotide sequence ID" value="NZ_JANQBK010000001.1"/>
</dbReference>
<comment type="caution">
    <text evidence="9">The sequence shown here is derived from an EMBL/GenBank/DDBJ whole genome shotgun (WGS) entry which is preliminary data.</text>
</comment>
<feature type="domain" description="Phosphoribosyl-AMP cyclohydrolase" evidence="8">
    <location>
        <begin position="35"/>
        <end position="108"/>
    </location>
</feature>
<dbReference type="EMBL" id="JBHRXP010000007">
    <property type="protein sequence ID" value="MFC3581221.1"/>
    <property type="molecule type" value="Genomic_DNA"/>
</dbReference>
<keyword evidence="10" id="KW-1185">Reference proteome</keyword>
<feature type="binding site" evidence="7">
    <location>
        <position position="86"/>
    </location>
    <ligand>
        <name>Mg(2+)</name>
        <dbReference type="ChEBI" id="CHEBI:18420"/>
    </ligand>
</feature>
<dbReference type="Proteomes" id="UP001595713">
    <property type="component" value="Unassembled WGS sequence"/>
</dbReference>
<feature type="binding site" evidence="7">
    <location>
        <position position="83"/>
    </location>
    <ligand>
        <name>Zn(2+)</name>
        <dbReference type="ChEBI" id="CHEBI:29105"/>
        <note>ligand shared between dimeric partners</note>
    </ligand>
</feature>
<evidence type="ECO:0000256" key="3">
    <source>
        <dbReference type="ARBA" id="ARBA00022490"/>
    </source>
</evidence>
<feature type="binding site" evidence="7">
    <location>
        <position position="82"/>
    </location>
    <ligand>
        <name>Mg(2+)</name>
        <dbReference type="ChEBI" id="CHEBI:18420"/>
    </ligand>
</feature>
<feature type="binding site" evidence="7">
    <location>
        <position position="84"/>
    </location>
    <ligand>
        <name>Mg(2+)</name>
        <dbReference type="ChEBI" id="CHEBI:18420"/>
    </ligand>
</feature>
<dbReference type="Gene3D" id="3.10.20.810">
    <property type="entry name" value="Phosphoribosyl-AMP cyclohydrolase"/>
    <property type="match status" value="1"/>
</dbReference>
<comment type="cofactor">
    <cofactor evidence="7">
        <name>Zn(2+)</name>
        <dbReference type="ChEBI" id="CHEBI:29105"/>
    </cofactor>
    <text evidence="7">Binds 1 zinc ion per subunit.</text>
</comment>
<dbReference type="SUPFAM" id="SSF141734">
    <property type="entry name" value="HisI-like"/>
    <property type="match status" value="1"/>
</dbReference>
<comment type="similarity">
    <text evidence="7">Belongs to the PRA-CH family.</text>
</comment>
<dbReference type="PANTHER" id="PTHR42945:SF1">
    <property type="entry name" value="HISTIDINE BIOSYNTHESIS BIFUNCTIONAL PROTEIN HIS7"/>
    <property type="match status" value="1"/>
</dbReference>
<proteinExistence type="inferred from homology"/>
<evidence type="ECO:0000256" key="7">
    <source>
        <dbReference type="HAMAP-Rule" id="MF_01021"/>
    </source>
</evidence>
<comment type="subunit">
    <text evidence="7">Homodimer.</text>
</comment>
<keyword evidence="4 7" id="KW-0028">Amino-acid biosynthesis</keyword>
<keyword evidence="3 7" id="KW-0963">Cytoplasm</keyword>
<evidence type="ECO:0000256" key="2">
    <source>
        <dbReference type="ARBA" id="ARBA00005169"/>
    </source>
</evidence>
<keyword evidence="7" id="KW-0862">Zinc</keyword>
<protein>
    <recommendedName>
        <fullName evidence="7">Phosphoribosyl-AMP cyclohydrolase</fullName>
        <shortName evidence="7">PRA-CH</shortName>
        <ecNumber evidence="7">3.5.4.19</ecNumber>
    </recommendedName>
</protein>
<dbReference type="EC" id="3.5.4.19" evidence="7"/>
<comment type="subcellular location">
    <subcellularLocation>
        <location evidence="7">Cytoplasm</location>
    </subcellularLocation>
</comment>
<name>A0ABV7SWE8_9SPHN</name>
<dbReference type="PANTHER" id="PTHR42945">
    <property type="entry name" value="HISTIDINE BIOSYNTHESIS BIFUNCTIONAL PROTEIN"/>
    <property type="match status" value="1"/>
</dbReference>
<dbReference type="InterPro" id="IPR026660">
    <property type="entry name" value="PRA-CH"/>
</dbReference>
<dbReference type="NCBIfam" id="NF000768">
    <property type="entry name" value="PRK00051.1"/>
    <property type="match status" value="1"/>
</dbReference>
<evidence type="ECO:0000256" key="1">
    <source>
        <dbReference type="ARBA" id="ARBA00000024"/>
    </source>
</evidence>
<comment type="pathway">
    <text evidence="2 7">Amino-acid biosynthesis; L-histidine biosynthesis; L-histidine from 5-phospho-alpha-D-ribose 1-diphosphate: step 3/9.</text>
</comment>
<keyword evidence="7" id="KW-0479">Metal-binding</keyword>
<accession>A0ABV7SWE8</accession>
<feature type="binding site" evidence="7">
    <location>
        <position position="99"/>
    </location>
    <ligand>
        <name>Zn(2+)</name>
        <dbReference type="ChEBI" id="CHEBI:29105"/>
        <note>ligand shared between dimeric partners</note>
    </ligand>
</feature>
<sequence>MTDPRDTGLVLNPKYDAAGLITAVATDRTSGELLMLAHMNAEALAATIATREAHFWSRSRGALWKKGESSGHVLHVAEIRIDCDQDAVWLIVDAAGPACHTGARSCFFRRIDGDALSPVA</sequence>
<organism evidence="9 10">
    <name type="scientific">Sphingomonas hylomeconis</name>
    <dbReference type="NCBI Taxonomy" id="1395958"/>
    <lineage>
        <taxon>Bacteria</taxon>
        <taxon>Pseudomonadati</taxon>
        <taxon>Pseudomonadota</taxon>
        <taxon>Alphaproteobacteria</taxon>
        <taxon>Sphingomonadales</taxon>
        <taxon>Sphingomonadaceae</taxon>
        <taxon>Sphingomonas</taxon>
    </lineage>
</organism>
<dbReference type="Pfam" id="PF01502">
    <property type="entry name" value="PRA-CH"/>
    <property type="match status" value="1"/>
</dbReference>
<comment type="function">
    <text evidence="7">Catalyzes the hydrolysis of the adenine ring of phosphoribosyl-AMP.</text>
</comment>
<keyword evidence="6 7" id="KW-0368">Histidine biosynthesis</keyword>
<reference evidence="10" key="1">
    <citation type="journal article" date="2019" name="Int. J. Syst. Evol. Microbiol.">
        <title>The Global Catalogue of Microorganisms (GCM) 10K type strain sequencing project: providing services to taxonomists for standard genome sequencing and annotation.</title>
        <authorList>
            <consortium name="The Broad Institute Genomics Platform"/>
            <consortium name="The Broad Institute Genome Sequencing Center for Infectious Disease"/>
            <person name="Wu L."/>
            <person name="Ma J."/>
        </authorList>
    </citation>
    <scope>NUCLEOTIDE SEQUENCE [LARGE SCALE GENOMIC DNA]</scope>
    <source>
        <strain evidence="10">KCTC 42739</strain>
    </source>
</reference>
<dbReference type="HAMAP" id="MF_01021">
    <property type="entry name" value="HisI"/>
    <property type="match status" value="1"/>
</dbReference>
<feature type="binding site" evidence="7">
    <location>
        <position position="106"/>
    </location>
    <ligand>
        <name>Zn(2+)</name>
        <dbReference type="ChEBI" id="CHEBI:29105"/>
        <note>ligand shared between dimeric partners</note>
    </ligand>
</feature>
<evidence type="ECO:0000256" key="6">
    <source>
        <dbReference type="ARBA" id="ARBA00023102"/>
    </source>
</evidence>
<evidence type="ECO:0000313" key="10">
    <source>
        <dbReference type="Proteomes" id="UP001595713"/>
    </source>
</evidence>
<evidence type="ECO:0000256" key="4">
    <source>
        <dbReference type="ARBA" id="ARBA00022605"/>
    </source>
</evidence>
<comment type="cofactor">
    <cofactor evidence="7">
        <name>Mg(2+)</name>
        <dbReference type="ChEBI" id="CHEBI:18420"/>
    </cofactor>
    <text evidence="7">Binds 1 Mg(2+) ion per subunit.</text>
</comment>
<keyword evidence="7" id="KW-0460">Magnesium</keyword>
<dbReference type="GO" id="GO:0004635">
    <property type="term" value="F:phosphoribosyl-AMP cyclohydrolase activity"/>
    <property type="evidence" value="ECO:0007669"/>
    <property type="project" value="UniProtKB-EC"/>
</dbReference>
<evidence type="ECO:0000256" key="5">
    <source>
        <dbReference type="ARBA" id="ARBA00022801"/>
    </source>
</evidence>
<dbReference type="Gene3D" id="4.10.80.70">
    <property type="match status" value="1"/>
</dbReference>
<keyword evidence="5 7" id="KW-0378">Hydrolase</keyword>
<dbReference type="InterPro" id="IPR002496">
    <property type="entry name" value="PRib_AMP_CycHydrolase_dom"/>
</dbReference>
<comment type="catalytic activity">
    <reaction evidence="1 7">
        <text>1-(5-phospho-beta-D-ribosyl)-5'-AMP + H2O = 1-(5-phospho-beta-D-ribosyl)-5-[(5-phospho-beta-D-ribosylamino)methylideneamino]imidazole-4-carboxamide</text>
        <dbReference type="Rhea" id="RHEA:20049"/>
        <dbReference type="ChEBI" id="CHEBI:15377"/>
        <dbReference type="ChEBI" id="CHEBI:58435"/>
        <dbReference type="ChEBI" id="CHEBI:59457"/>
        <dbReference type="EC" id="3.5.4.19"/>
    </reaction>
</comment>
<evidence type="ECO:0000313" key="9">
    <source>
        <dbReference type="EMBL" id="MFC3581221.1"/>
    </source>
</evidence>
<dbReference type="InterPro" id="IPR038019">
    <property type="entry name" value="PRib_AMP_CycHydrolase_sf"/>
</dbReference>
<evidence type="ECO:0000259" key="8">
    <source>
        <dbReference type="Pfam" id="PF01502"/>
    </source>
</evidence>
<gene>
    <name evidence="7 9" type="primary">hisI</name>
    <name evidence="9" type="ORF">ACFONA_13700</name>
</gene>